<evidence type="ECO:0000313" key="8">
    <source>
        <dbReference type="EMBL" id="MFC7216960.1"/>
    </source>
</evidence>
<dbReference type="InterPro" id="IPR036291">
    <property type="entry name" value="NAD(P)-bd_dom_sf"/>
</dbReference>
<dbReference type="PANTHER" id="PTHR21708:SF26">
    <property type="entry name" value="2-DEHYDROPANTOATE 2-REDUCTASE"/>
    <property type="match status" value="1"/>
</dbReference>
<dbReference type="InterPro" id="IPR008927">
    <property type="entry name" value="6-PGluconate_DH-like_C_sf"/>
</dbReference>
<evidence type="ECO:0000256" key="4">
    <source>
        <dbReference type="RuleBase" id="RU362068"/>
    </source>
</evidence>
<comment type="caution">
    <text evidence="8">The sequence shown here is derived from an EMBL/GenBank/DDBJ whole genome shotgun (WGS) entry which is preliminary data.</text>
</comment>
<evidence type="ECO:0000256" key="2">
    <source>
        <dbReference type="ARBA" id="ARBA00022857"/>
    </source>
</evidence>
<evidence type="ECO:0000313" key="9">
    <source>
        <dbReference type="Proteomes" id="UP001596413"/>
    </source>
</evidence>
<name>A0ABW2GCF5_9ACTN</name>
<dbReference type="EMBL" id="JBHSZO010000002">
    <property type="protein sequence ID" value="MFC7216960.1"/>
    <property type="molecule type" value="Genomic_DNA"/>
</dbReference>
<keyword evidence="5" id="KW-0812">Transmembrane</keyword>
<evidence type="ECO:0000256" key="3">
    <source>
        <dbReference type="ARBA" id="ARBA00023002"/>
    </source>
</evidence>
<dbReference type="Gene3D" id="1.10.1040.10">
    <property type="entry name" value="N-(1-d-carboxylethyl)-l-norvaline Dehydrogenase, domain 2"/>
    <property type="match status" value="1"/>
</dbReference>
<dbReference type="EC" id="1.1.1.169" evidence="4"/>
<dbReference type="NCBIfam" id="TIGR00745">
    <property type="entry name" value="apbA_panE"/>
    <property type="match status" value="1"/>
</dbReference>
<dbReference type="Pfam" id="PF08546">
    <property type="entry name" value="ApbA_C"/>
    <property type="match status" value="1"/>
</dbReference>
<evidence type="ECO:0000259" key="6">
    <source>
        <dbReference type="Pfam" id="PF02558"/>
    </source>
</evidence>
<sequence length="303" mass="31011">MSNQLPWNIAVLGPGGIGGLLAALFARAGHRVVCLAGEETAAALRSGGISVRSGQFGDFTASVDADTRLRTPVDLCVVAVKATALPQALDRVPAEVLGEGLLLPLLNGVEHMAVLRSRYSPGQVVAGTIKVESTRTAPGVIEQGSPFAEVELASDTAPAARVAALAEVIAKAGPGVAVGDERTALWTKMAFLAPMALATTRYRAPVGVVRTEHRADLLALLAEAAAVAAAAGAAVDADRVRAVYDSFPETTKSSMLRDAEAGRPLELDAIGGALLRGAQRGGVEVPTAARLVSELRALDASGE</sequence>
<feature type="transmembrane region" description="Helical" evidence="5">
    <location>
        <begin position="6"/>
        <end position="26"/>
    </location>
</feature>
<dbReference type="InterPro" id="IPR013328">
    <property type="entry name" value="6PGD_dom2"/>
</dbReference>
<dbReference type="PANTHER" id="PTHR21708">
    <property type="entry name" value="PROBABLE 2-DEHYDROPANTOATE 2-REDUCTASE"/>
    <property type="match status" value="1"/>
</dbReference>
<comment type="pathway">
    <text evidence="4">Cofactor biosynthesis; (R)-pantothenate biosynthesis; (R)-pantoate from 3-methyl-2-oxobutanoate: step 2/2.</text>
</comment>
<feature type="domain" description="Ketopantoate reductase N-terminal" evidence="6">
    <location>
        <begin position="9"/>
        <end position="144"/>
    </location>
</feature>
<protein>
    <recommendedName>
        <fullName evidence="4">2-dehydropantoate 2-reductase</fullName>
        <ecNumber evidence="4">1.1.1.169</ecNumber>
    </recommendedName>
    <alternativeName>
        <fullName evidence="4">Ketopantoate reductase</fullName>
    </alternativeName>
</protein>
<dbReference type="SUPFAM" id="SSF51735">
    <property type="entry name" value="NAD(P)-binding Rossmann-fold domains"/>
    <property type="match status" value="1"/>
</dbReference>
<evidence type="ECO:0000259" key="7">
    <source>
        <dbReference type="Pfam" id="PF08546"/>
    </source>
</evidence>
<feature type="domain" description="Ketopantoate reductase C-terminal" evidence="7">
    <location>
        <begin position="182"/>
        <end position="298"/>
    </location>
</feature>
<dbReference type="SUPFAM" id="SSF48179">
    <property type="entry name" value="6-phosphogluconate dehydrogenase C-terminal domain-like"/>
    <property type="match status" value="1"/>
</dbReference>
<keyword evidence="9" id="KW-1185">Reference proteome</keyword>
<keyword evidence="2 4" id="KW-0521">NADP</keyword>
<organism evidence="8 9">
    <name type="scientific">Streptomyces polyrhachis</name>
    <dbReference type="NCBI Taxonomy" id="1282885"/>
    <lineage>
        <taxon>Bacteria</taxon>
        <taxon>Bacillati</taxon>
        <taxon>Actinomycetota</taxon>
        <taxon>Actinomycetes</taxon>
        <taxon>Kitasatosporales</taxon>
        <taxon>Streptomycetaceae</taxon>
        <taxon>Streptomyces</taxon>
    </lineage>
</organism>
<dbReference type="Proteomes" id="UP001596413">
    <property type="component" value="Unassembled WGS sequence"/>
</dbReference>
<dbReference type="RefSeq" id="WP_386411146.1">
    <property type="nucleotide sequence ID" value="NZ_JBHSZO010000002.1"/>
</dbReference>
<dbReference type="InterPro" id="IPR013752">
    <property type="entry name" value="KPA_reductase"/>
</dbReference>
<dbReference type="Gene3D" id="3.40.50.720">
    <property type="entry name" value="NAD(P)-binding Rossmann-like Domain"/>
    <property type="match status" value="1"/>
</dbReference>
<dbReference type="InterPro" id="IPR013332">
    <property type="entry name" value="KPR_N"/>
</dbReference>
<dbReference type="InterPro" id="IPR003710">
    <property type="entry name" value="ApbA"/>
</dbReference>
<keyword evidence="4" id="KW-0566">Pantothenate biosynthesis</keyword>
<keyword evidence="5" id="KW-0472">Membrane</keyword>
<evidence type="ECO:0000256" key="1">
    <source>
        <dbReference type="ARBA" id="ARBA00007870"/>
    </source>
</evidence>
<comment type="catalytic activity">
    <reaction evidence="4">
        <text>(R)-pantoate + NADP(+) = 2-dehydropantoate + NADPH + H(+)</text>
        <dbReference type="Rhea" id="RHEA:16233"/>
        <dbReference type="ChEBI" id="CHEBI:11561"/>
        <dbReference type="ChEBI" id="CHEBI:15378"/>
        <dbReference type="ChEBI" id="CHEBI:15980"/>
        <dbReference type="ChEBI" id="CHEBI:57783"/>
        <dbReference type="ChEBI" id="CHEBI:58349"/>
        <dbReference type="EC" id="1.1.1.169"/>
    </reaction>
</comment>
<accession>A0ABW2GCF5</accession>
<evidence type="ECO:0000256" key="5">
    <source>
        <dbReference type="SAM" id="Phobius"/>
    </source>
</evidence>
<keyword evidence="5" id="KW-1133">Transmembrane helix</keyword>
<dbReference type="InterPro" id="IPR051402">
    <property type="entry name" value="KPR-Related"/>
</dbReference>
<comment type="function">
    <text evidence="4">Catalyzes the NADPH-dependent reduction of ketopantoate into pantoic acid.</text>
</comment>
<comment type="similarity">
    <text evidence="1 4">Belongs to the ketopantoate reductase family.</text>
</comment>
<gene>
    <name evidence="8" type="ORF">ACFQLX_02050</name>
</gene>
<dbReference type="Pfam" id="PF02558">
    <property type="entry name" value="ApbA"/>
    <property type="match status" value="1"/>
</dbReference>
<keyword evidence="3 4" id="KW-0560">Oxidoreductase</keyword>
<reference evidence="9" key="1">
    <citation type="journal article" date="2019" name="Int. J. Syst. Evol. Microbiol.">
        <title>The Global Catalogue of Microorganisms (GCM) 10K type strain sequencing project: providing services to taxonomists for standard genome sequencing and annotation.</title>
        <authorList>
            <consortium name="The Broad Institute Genomics Platform"/>
            <consortium name="The Broad Institute Genome Sequencing Center for Infectious Disease"/>
            <person name="Wu L."/>
            <person name="Ma J."/>
        </authorList>
    </citation>
    <scope>NUCLEOTIDE SEQUENCE [LARGE SCALE GENOMIC DNA]</scope>
    <source>
        <strain evidence="9">CGMCC 1.13681</strain>
    </source>
</reference>
<proteinExistence type="inferred from homology"/>